<feature type="transmembrane region" description="Helical" evidence="1">
    <location>
        <begin position="95"/>
        <end position="111"/>
    </location>
</feature>
<evidence type="ECO:0000313" key="4">
    <source>
        <dbReference type="Proteomes" id="UP000629025"/>
    </source>
</evidence>
<proteinExistence type="predicted"/>
<accession>A0ABQ1K6C1</accession>
<name>A0ABQ1K6C1_9GAMM</name>
<dbReference type="InterPro" id="IPR009936">
    <property type="entry name" value="DUF1468"/>
</dbReference>
<dbReference type="Pfam" id="PF07331">
    <property type="entry name" value="TctB"/>
    <property type="match status" value="1"/>
</dbReference>
<dbReference type="EMBL" id="BMIJ01000002">
    <property type="protein sequence ID" value="GGB85664.1"/>
    <property type="molecule type" value="Genomic_DNA"/>
</dbReference>
<reference evidence="4" key="1">
    <citation type="journal article" date="2019" name="Int. J. Syst. Evol. Microbiol.">
        <title>The Global Catalogue of Microorganisms (GCM) 10K type strain sequencing project: providing services to taxonomists for standard genome sequencing and annotation.</title>
        <authorList>
            <consortium name="The Broad Institute Genomics Platform"/>
            <consortium name="The Broad Institute Genome Sequencing Center for Infectious Disease"/>
            <person name="Wu L."/>
            <person name="Ma J."/>
        </authorList>
    </citation>
    <scope>NUCLEOTIDE SEQUENCE [LARGE SCALE GENOMIC DNA]</scope>
    <source>
        <strain evidence="4">CGMCC 1.15341</strain>
    </source>
</reference>
<keyword evidence="4" id="KW-1185">Reference proteome</keyword>
<sequence length="148" mass="15974">MRPAVYDRIFAGALLLLSGLIAWAAAQFDVPFQYEPLGPKAFPYILSALLAVAAVWLMIRPSADGWKPTKEVVLRLGGALVLMYGYAFIYEPLGFIIATAVVGGVFSWLFGEKPIKAGVYALVMSVVSFFLLTDLLQLNVPVGTVFGG</sequence>
<protein>
    <recommendedName>
        <fullName evidence="2">DUF1468 domain-containing protein</fullName>
    </recommendedName>
</protein>
<feature type="transmembrane region" description="Helical" evidence="1">
    <location>
        <begin position="72"/>
        <end position="89"/>
    </location>
</feature>
<keyword evidence="1" id="KW-0472">Membrane</keyword>
<evidence type="ECO:0000313" key="3">
    <source>
        <dbReference type="EMBL" id="GGB85664.1"/>
    </source>
</evidence>
<evidence type="ECO:0000259" key="2">
    <source>
        <dbReference type="Pfam" id="PF07331"/>
    </source>
</evidence>
<gene>
    <name evidence="3" type="ORF">GCM10011352_09400</name>
</gene>
<feature type="transmembrane region" description="Helical" evidence="1">
    <location>
        <begin position="42"/>
        <end position="60"/>
    </location>
</feature>
<feature type="transmembrane region" description="Helical" evidence="1">
    <location>
        <begin position="118"/>
        <end position="138"/>
    </location>
</feature>
<keyword evidence="1" id="KW-1133">Transmembrane helix</keyword>
<feature type="domain" description="DUF1468" evidence="2">
    <location>
        <begin position="9"/>
        <end position="141"/>
    </location>
</feature>
<evidence type="ECO:0000256" key="1">
    <source>
        <dbReference type="SAM" id="Phobius"/>
    </source>
</evidence>
<dbReference type="Proteomes" id="UP000629025">
    <property type="component" value="Unassembled WGS sequence"/>
</dbReference>
<comment type="caution">
    <text evidence="3">The sequence shown here is derived from an EMBL/GenBank/DDBJ whole genome shotgun (WGS) entry which is preliminary data.</text>
</comment>
<keyword evidence="1" id="KW-0812">Transmembrane</keyword>
<organism evidence="3 4">
    <name type="scientific">Marinobacterium zhoushanense</name>
    <dbReference type="NCBI Taxonomy" id="1679163"/>
    <lineage>
        <taxon>Bacteria</taxon>
        <taxon>Pseudomonadati</taxon>
        <taxon>Pseudomonadota</taxon>
        <taxon>Gammaproteobacteria</taxon>
        <taxon>Oceanospirillales</taxon>
        <taxon>Oceanospirillaceae</taxon>
        <taxon>Marinobacterium</taxon>
    </lineage>
</organism>